<sequence length="140" mass="15748">MALADSIIGSIRRQYMDTRTQANLSKLNAKSGQDTEIVTEHMSHIKESKDQARLLFLNHVGIGSVKLRIIFTICENMLMLPEMLERMMEAPRNVSPVWGSKTLEVIALKWTPLAISLAVACVILWSSSIIKNDFRVPPIL</sequence>
<name>A0AA88QQS0_9ASTE</name>
<reference evidence="3" key="1">
    <citation type="submission" date="2022-12" db="EMBL/GenBank/DDBJ databases">
        <title>Draft genome assemblies for two species of Escallonia (Escalloniales).</title>
        <authorList>
            <person name="Chanderbali A."/>
            <person name="Dervinis C."/>
            <person name="Anghel I."/>
            <person name="Soltis D."/>
            <person name="Soltis P."/>
            <person name="Zapata F."/>
        </authorList>
    </citation>
    <scope>NUCLEOTIDE SEQUENCE</scope>
    <source>
        <strain evidence="3">UCBG92.1500</strain>
        <tissue evidence="3">Leaf</tissue>
    </source>
</reference>
<dbReference type="GO" id="GO:0006888">
    <property type="term" value="P:endoplasmic reticulum to Golgi vesicle-mediated transport"/>
    <property type="evidence" value="ECO:0007669"/>
    <property type="project" value="InterPro"/>
</dbReference>
<evidence type="ECO:0000256" key="2">
    <source>
        <dbReference type="ARBA" id="ARBA00046280"/>
    </source>
</evidence>
<dbReference type="PANTHER" id="PTHR45837">
    <property type="entry name" value="VESICLE-TRAFFICKING PROTEIN SEC22B"/>
    <property type="match status" value="1"/>
</dbReference>
<dbReference type="GO" id="GO:0012505">
    <property type="term" value="C:endomembrane system"/>
    <property type="evidence" value="ECO:0007669"/>
    <property type="project" value="UniProtKB-SubCell"/>
</dbReference>
<keyword evidence="4" id="KW-1185">Reference proteome</keyword>
<dbReference type="Proteomes" id="UP001187471">
    <property type="component" value="Unassembled WGS sequence"/>
</dbReference>
<dbReference type="InterPro" id="IPR044565">
    <property type="entry name" value="Sec22"/>
</dbReference>
<dbReference type="GO" id="GO:0006890">
    <property type="term" value="P:retrograde vesicle-mediated transport, Golgi to endoplasmic reticulum"/>
    <property type="evidence" value="ECO:0007669"/>
    <property type="project" value="InterPro"/>
</dbReference>
<gene>
    <name evidence="3" type="ORF">RJ640_023022</name>
</gene>
<organism evidence="3 4">
    <name type="scientific">Escallonia rubra</name>
    <dbReference type="NCBI Taxonomy" id="112253"/>
    <lineage>
        <taxon>Eukaryota</taxon>
        <taxon>Viridiplantae</taxon>
        <taxon>Streptophyta</taxon>
        <taxon>Embryophyta</taxon>
        <taxon>Tracheophyta</taxon>
        <taxon>Spermatophyta</taxon>
        <taxon>Magnoliopsida</taxon>
        <taxon>eudicotyledons</taxon>
        <taxon>Gunneridae</taxon>
        <taxon>Pentapetalae</taxon>
        <taxon>asterids</taxon>
        <taxon>campanulids</taxon>
        <taxon>Escalloniales</taxon>
        <taxon>Escalloniaceae</taxon>
        <taxon>Escallonia</taxon>
    </lineage>
</organism>
<evidence type="ECO:0000313" key="3">
    <source>
        <dbReference type="EMBL" id="KAK2973092.1"/>
    </source>
</evidence>
<comment type="caution">
    <text evidence="3">The sequence shown here is derived from an EMBL/GenBank/DDBJ whole genome shotgun (WGS) entry which is preliminary data.</text>
</comment>
<accession>A0AA88QQS0</accession>
<protein>
    <submittedName>
        <fullName evidence="3">Uncharacterized protein</fullName>
    </submittedName>
</protein>
<dbReference type="GO" id="GO:0015031">
    <property type="term" value="P:protein transport"/>
    <property type="evidence" value="ECO:0007669"/>
    <property type="project" value="UniProtKB-KW"/>
</dbReference>
<keyword evidence="1" id="KW-0813">Transport</keyword>
<keyword evidence="1" id="KW-0653">Protein transport</keyword>
<evidence type="ECO:0000313" key="4">
    <source>
        <dbReference type="Proteomes" id="UP001187471"/>
    </source>
</evidence>
<dbReference type="EMBL" id="JAVXUO010002454">
    <property type="protein sequence ID" value="KAK2973092.1"/>
    <property type="molecule type" value="Genomic_DNA"/>
</dbReference>
<dbReference type="GO" id="GO:0005737">
    <property type="term" value="C:cytoplasm"/>
    <property type="evidence" value="ECO:0007669"/>
    <property type="project" value="UniProtKB-ARBA"/>
</dbReference>
<evidence type="ECO:0000256" key="1">
    <source>
        <dbReference type="ARBA" id="ARBA00022927"/>
    </source>
</evidence>
<comment type="subcellular location">
    <subcellularLocation>
        <location evidence="2">Endomembrane system</location>
        <topology evidence="2">Single-pass type IV membrane protein</topology>
    </subcellularLocation>
</comment>
<proteinExistence type="predicted"/>
<dbReference type="GO" id="GO:0005484">
    <property type="term" value="F:SNAP receptor activity"/>
    <property type="evidence" value="ECO:0007669"/>
    <property type="project" value="InterPro"/>
</dbReference>
<dbReference type="AlphaFoldDB" id="A0AA88QQS0"/>